<dbReference type="RefSeq" id="WP_116188368.1">
    <property type="nucleotide sequence ID" value="NZ_QTTN01000006.1"/>
</dbReference>
<reference evidence="1 2" key="1">
    <citation type="submission" date="2018-08" db="EMBL/GenBank/DDBJ databases">
        <title>Genomic Encyclopedia of Type Strains, Phase III (KMG-III): the genomes of soil and plant-associated and newly described type strains.</title>
        <authorList>
            <person name="Whitman W."/>
        </authorList>
    </citation>
    <scope>NUCLEOTIDE SEQUENCE [LARGE SCALE GENOMIC DNA]</scope>
    <source>
        <strain evidence="1 2">CGMCC 1.10966</strain>
    </source>
</reference>
<evidence type="ECO:0000313" key="2">
    <source>
        <dbReference type="Proteomes" id="UP000256304"/>
    </source>
</evidence>
<gene>
    <name evidence="1" type="ORF">A8990_106144</name>
</gene>
<protein>
    <submittedName>
        <fullName evidence="1">Uncharacterized protein</fullName>
    </submittedName>
</protein>
<evidence type="ECO:0000313" key="1">
    <source>
        <dbReference type="EMBL" id="REE90639.1"/>
    </source>
</evidence>
<comment type="caution">
    <text evidence="1">The sequence shown here is derived from an EMBL/GenBank/DDBJ whole genome shotgun (WGS) entry which is preliminary data.</text>
</comment>
<dbReference type="SUPFAM" id="SSF81853">
    <property type="entry name" value="Family 10 polysaccharide lyase"/>
    <property type="match status" value="1"/>
</dbReference>
<accession>A0A3D9SNI1</accession>
<dbReference type="EMBL" id="QTTN01000006">
    <property type="protein sequence ID" value="REE90639.1"/>
    <property type="molecule type" value="Genomic_DNA"/>
</dbReference>
<dbReference type="AlphaFoldDB" id="A0A3D9SNI1"/>
<keyword evidence="2" id="KW-1185">Reference proteome</keyword>
<name>A0A3D9SNI1_9BACL</name>
<dbReference type="Proteomes" id="UP000256304">
    <property type="component" value="Unassembled WGS sequence"/>
</dbReference>
<sequence>MASWLKTGAHLRWYADHEWNDYPVSLPAGEAHTSYAAVSGAEVTLQVRLASPELQTDVQQVYEAEIAIMPSSEAASIRGIQLVWPIDPALKCVWKPHLSPFENMAVGDRLFRSPAIIFESERKMTALVPNIDAIEQLRVLPHIMDYTESNHSLMYGLCDYEETGHVYHKLAPERTSAAQPLSFRFYLAEWIKPENGRDKDYRPVERLLWELFAAKRMPLEDERLVVNALKPYTDYAYGWAFERWGDVTWQQFRLNGEEVGGVAFIVCARQKPGGGQEQAWREPKSLWNQAWFCGLRTAYGYALWGRSGGCEDWAAKAELALNFALSAPQTEGLFPGYYQAGEDNEWESGRWYMSGPRRPPGHEDDVHLLDSSWTCYWLLKWYRDVRADERILPFVRRYVNRLLSLQLDNGSFPAWVEPTTSQSSPYLLESPEASMHIMLLCLLNEIEPNAAYIQASQRTANRVLEQVVAAGRWEDFETYWSCSKQWEGKQYGQLDSRSGLYNQCNFGMYWTAEAFKDLYTATGSEHWLDAGEQVLAEASLYQQIWQPSYFPVPTVGGFGVMNSDDEWNDARQSLFALTYLDYYLLTGRESYLARSLWAMKASFYMMYCPLNPAVKAMYERVHKQFNEHDFGFHMENFNHHDGTPVDGLGEFTIFDWGCGAASSSLAEFELTLNRAAAKQVEMPFIS</sequence>
<proteinExistence type="predicted"/>
<dbReference type="OrthoDB" id="2087371at2"/>
<organism evidence="1 2">
    <name type="scientific">Paenibacillus taihuensis</name>
    <dbReference type="NCBI Taxonomy" id="1156355"/>
    <lineage>
        <taxon>Bacteria</taxon>
        <taxon>Bacillati</taxon>
        <taxon>Bacillota</taxon>
        <taxon>Bacilli</taxon>
        <taxon>Bacillales</taxon>
        <taxon>Paenibacillaceae</taxon>
        <taxon>Paenibacillus</taxon>
    </lineage>
</organism>